<dbReference type="PROSITE" id="PS51257">
    <property type="entry name" value="PROKAR_LIPOPROTEIN"/>
    <property type="match status" value="1"/>
</dbReference>
<comment type="similarity">
    <text evidence="6">Belongs to the peptidase M3 family.</text>
</comment>
<reference evidence="10 11" key="1">
    <citation type="submission" date="2020-08" db="EMBL/GenBank/DDBJ databases">
        <title>Genome public.</title>
        <authorList>
            <person name="Liu C."/>
            <person name="Sun Q."/>
        </authorList>
    </citation>
    <scope>NUCLEOTIDE SEQUENCE [LARGE SCALE GENOMIC DNA]</scope>
    <source>
        <strain evidence="10 11">NSJ-35</strain>
    </source>
</reference>
<evidence type="ECO:0000256" key="1">
    <source>
        <dbReference type="ARBA" id="ARBA00022670"/>
    </source>
</evidence>
<keyword evidence="8" id="KW-0732">Signal</keyword>
<dbReference type="SUPFAM" id="SSF55486">
    <property type="entry name" value="Metalloproteases ('zincins'), catalytic domain"/>
    <property type="match status" value="1"/>
</dbReference>
<feature type="region of interest" description="Disordered" evidence="7">
    <location>
        <begin position="41"/>
        <end position="62"/>
    </location>
</feature>
<evidence type="ECO:0000313" key="10">
    <source>
        <dbReference type="EMBL" id="MBC5649067.1"/>
    </source>
</evidence>
<comment type="caution">
    <text evidence="10">The sequence shown here is derived from an EMBL/GenBank/DDBJ whole genome shotgun (WGS) entry which is preliminary data.</text>
</comment>
<name>A0ABR7EH19_9FIRM</name>
<keyword evidence="1 6" id="KW-0645">Protease</keyword>
<dbReference type="Gene3D" id="1.10.1370.30">
    <property type="match status" value="1"/>
</dbReference>
<evidence type="ECO:0000256" key="2">
    <source>
        <dbReference type="ARBA" id="ARBA00022723"/>
    </source>
</evidence>
<dbReference type="InterPro" id="IPR001567">
    <property type="entry name" value="Pept_M3A_M3B_dom"/>
</dbReference>
<protein>
    <recommendedName>
        <fullName evidence="9">Peptidase M3A/M3B catalytic domain-containing protein</fullName>
    </recommendedName>
</protein>
<proteinExistence type="inferred from homology"/>
<accession>A0ABR7EH19</accession>
<evidence type="ECO:0000256" key="8">
    <source>
        <dbReference type="SAM" id="SignalP"/>
    </source>
</evidence>
<evidence type="ECO:0000256" key="7">
    <source>
        <dbReference type="SAM" id="MobiDB-lite"/>
    </source>
</evidence>
<dbReference type="RefSeq" id="WP_186858510.1">
    <property type="nucleotide sequence ID" value="NZ_JACOON010000006.1"/>
</dbReference>
<gene>
    <name evidence="10" type="ORF">H8S18_12025</name>
</gene>
<feature type="domain" description="Peptidase M3A/M3B catalytic" evidence="9">
    <location>
        <begin position="344"/>
        <end position="570"/>
    </location>
</feature>
<evidence type="ECO:0000313" key="11">
    <source>
        <dbReference type="Proteomes" id="UP000606889"/>
    </source>
</evidence>
<keyword evidence="4 6" id="KW-0862">Zinc</keyword>
<evidence type="ECO:0000256" key="5">
    <source>
        <dbReference type="ARBA" id="ARBA00023049"/>
    </source>
</evidence>
<keyword evidence="11" id="KW-1185">Reference proteome</keyword>
<dbReference type="EMBL" id="JACOON010000006">
    <property type="protein sequence ID" value="MBC5649067.1"/>
    <property type="molecule type" value="Genomic_DNA"/>
</dbReference>
<evidence type="ECO:0000256" key="3">
    <source>
        <dbReference type="ARBA" id="ARBA00022801"/>
    </source>
</evidence>
<keyword evidence="3 6" id="KW-0378">Hydrolase</keyword>
<dbReference type="Proteomes" id="UP000606889">
    <property type="component" value="Unassembled WGS sequence"/>
</dbReference>
<organism evidence="10 11">
    <name type="scientific">Christensenella tenuis</name>
    <dbReference type="NCBI Taxonomy" id="2763033"/>
    <lineage>
        <taxon>Bacteria</taxon>
        <taxon>Bacillati</taxon>
        <taxon>Bacillota</taxon>
        <taxon>Clostridia</taxon>
        <taxon>Christensenellales</taxon>
        <taxon>Christensenellaceae</taxon>
        <taxon>Christensenella</taxon>
    </lineage>
</organism>
<keyword evidence="5 6" id="KW-0482">Metalloprotease</keyword>
<keyword evidence="2 6" id="KW-0479">Metal-binding</keyword>
<comment type="cofactor">
    <cofactor evidence="6">
        <name>Zn(2+)</name>
        <dbReference type="ChEBI" id="CHEBI:29105"/>
    </cofactor>
    <text evidence="6">Binds 1 zinc ion.</text>
</comment>
<sequence length="598" mass="68055">MKKQLRITALVTAVLILAALVSGCSIARTIITEAVDEIRSGSAQPSPSFSPQPFPELDPQDTDATPFSEIEYVRPDAEGTAARLYELAEEIYGCENAQELKALFEEGESLYRDYNTMMSLASLMSTMNLTDETWLAEEAYTTQGFTTVDIAYEEYYVALYNSSFRTEIEKNWQPGYFDQIVEDEEWYGEGTQALYEKEAELLSEYAQKRATLTIPWDGEELTYDDIAMLDDWEAYYDALAAWYEAHEPELGGIYVELVQTRTQLAQKIGFETYTDMVFAQNGVDYTPEMMENMLSEIVDYLAPVYAETFDYLIEEDVEYEEWADFVQDTLYGMDAALGENFQLMREYGLIDWQPRAGKSPGAYTTYLDSYYSPFILMSYTGDEYSMTTLVHEFGHFNNYLEMGAVAETTDVSEIYSQALELLAANHYGEFFGAETGYEMQYNALSDKINSLVQQAYYTAVEQEVYSLGENEITLEAVEEIAGRQAERFGFTDLFYEDLYAYDWVTIPHLYESPYYTFAYATSADIAVQLWELSLTDEQAALDVYQALLRREESGDFIAGVKAAGLASPFDEGEIPRIAQVLQKYLIEEDWSTEGEAAA</sequence>
<evidence type="ECO:0000259" key="9">
    <source>
        <dbReference type="Pfam" id="PF01432"/>
    </source>
</evidence>
<dbReference type="Pfam" id="PF01432">
    <property type="entry name" value="Peptidase_M3"/>
    <property type="match status" value="1"/>
</dbReference>
<evidence type="ECO:0000256" key="4">
    <source>
        <dbReference type="ARBA" id="ARBA00022833"/>
    </source>
</evidence>
<evidence type="ECO:0000256" key="6">
    <source>
        <dbReference type="RuleBase" id="RU003435"/>
    </source>
</evidence>
<feature type="chain" id="PRO_5045046320" description="Peptidase M3A/M3B catalytic domain-containing protein" evidence="8">
    <location>
        <begin position="28"/>
        <end position="598"/>
    </location>
</feature>
<feature type="signal peptide" evidence="8">
    <location>
        <begin position="1"/>
        <end position="27"/>
    </location>
</feature>